<dbReference type="InterPro" id="IPR030855">
    <property type="entry name" value="Bifunct_BirA"/>
</dbReference>
<dbReference type="CDD" id="cd00090">
    <property type="entry name" value="HTH_ARSR"/>
    <property type="match status" value="1"/>
</dbReference>
<dbReference type="Gene3D" id="3.30.930.10">
    <property type="entry name" value="Bira Bifunctional Protein, Domain 2"/>
    <property type="match status" value="1"/>
</dbReference>
<evidence type="ECO:0000256" key="5">
    <source>
        <dbReference type="HAMAP-Rule" id="MF_00978"/>
    </source>
</evidence>
<dbReference type="RefSeq" id="WP_186504084.1">
    <property type="nucleotide sequence ID" value="NZ_JACOGK010000032.1"/>
</dbReference>
<feature type="domain" description="BPL/LPL catalytic" evidence="6">
    <location>
        <begin position="67"/>
        <end position="256"/>
    </location>
</feature>
<comment type="similarity">
    <text evidence="5">Belongs to the biotin--protein ligase family.</text>
</comment>
<dbReference type="EC" id="6.3.4.15" evidence="5"/>
<dbReference type="EMBL" id="JACOGK010000032">
    <property type="protein sequence ID" value="MBC3537594.1"/>
    <property type="molecule type" value="Genomic_DNA"/>
</dbReference>
<feature type="binding site" evidence="5">
    <location>
        <begin position="118"/>
        <end position="120"/>
    </location>
    <ligand>
        <name>biotin</name>
        <dbReference type="ChEBI" id="CHEBI:57586"/>
    </ligand>
</feature>
<dbReference type="InterPro" id="IPR036390">
    <property type="entry name" value="WH_DNA-bd_sf"/>
</dbReference>
<keyword evidence="3 5" id="KW-0067">ATP-binding</keyword>
<feature type="binding site" evidence="5">
    <location>
        <begin position="90"/>
        <end position="92"/>
    </location>
    <ligand>
        <name>biotin</name>
        <dbReference type="ChEBI" id="CHEBI:57586"/>
    </ligand>
</feature>
<feature type="binding site" evidence="5">
    <location>
        <position position="114"/>
    </location>
    <ligand>
        <name>biotin</name>
        <dbReference type="ChEBI" id="CHEBI:57586"/>
    </ligand>
</feature>
<name>A0ABR6VLJ2_9FIRM</name>
<evidence type="ECO:0000256" key="2">
    <source>
        <dbReference type="ARBA" id="ARBA00022741"/>
    </source>
</evidence>
<dbReference type="SUPFAM" id="SSF46785">
    <property type="entry name" value="Winged helix' DNA-binding domain"/>
    <property type="match status" value="1"/>
</dbReference>
<dbReference type="GO" id="GO:0004077">
    <property type="term" value="F:biotin--[biotin carboxyl-carrier protein] ligase activity"/>
    <property type="evidence" value="ECO:0007669"/>
    <property type="project" value="UniProtKB-EC"/>
</dbReference>
<dbReference type="Pfam" id="PF03099">
    <property type="entry name" value="BPL_LplA_LipB"/>
    <property type="match status" value="1"/>
</dbReference>
<keyword evidence="5" id="KW-0805">Transcription regulation</keyword>
<dbReference type="InterPro" id="IPR013196">
    <property type="entry name" value="HTH_11"/>
</dbReference>
<dbReference type="InterPro" id="IPR036388">
    <property type="entry name" value="WH-like_DNA-bd_sf"/>
</dbReference>
<comment type="function">
    <text evidence="5">Acts both as a biotin--[acetyl-CoA-carboxylase] ligase and a repressor.</text>
</comment>
<dbReference type="InterPro" id="IPR003142">
    <property type="entry name" value="BPL_C"/>
</dbReference>
<protein>
    <recommendedName>
        <fullName evidence="5">Bifunctional ligase/repressor BirA</fullName>
    </recommendedName>
    <alternativeName>
        <fullName evidence="5">Biotin--[acetyl-CoA-carboxylase] ligase</fullName>
        <ecNumber evidence="5">6.3.4.15</ecNumber>
    </alternativeName>
    <alternativeName>
        <fullName evidence="5">Biotin--protein ligase</fullName>
    </alternativeName>
    <alternativeName>
        <fullName evidence="5">Biotin-[acetyl-CoA carboxylase] synthetase</fullName>
    </alternativeName>
</protein>
<sequence>MRKDILEYLLAHKGKYVSGQMLSDTLGVSRTAVWKNVSILREQGYVIESTTKKGYCLKSAPELLQPEMISKKLSTTCLGHPIIYLEKTKSTNLVAKKKANEGAPEGTLVLSEEQSSGRGRLNRFFLSPYAKGLWFSLVLRPTFLPMEVSKITLLAAVAVTKVLRKYKVECGIKWPNDILVNGRKLVGILTELNASMEKINYLIMGIGINTGITQKNLPDELKDTVTSLAMEHVRFKRNKLLCDVLVQLERYYFLAEKVGFDPILDEWKTLSCTLGEEVEVIMPDRTFSGTAINIDHDGNLIVQTSYGLERVLAGDVRVRNV</sequence>
<dbReference type="InterPro" id="IPR011991">
    <property type="entry name" value="ArsR-like_HTH"/>
</dbReference>
<accession>A0ABR6VLJ2</accession>
<evidence type="ECO:0000313" key="7">
    <source>
        <dbReference type="EMBL" id="MBC3537594.1"/>
    </source>
</evidence>
<keyword evidence="5" id="KW-0804">Transcription</keyword>
<organism evidence="7 8">
    <name type="scientific">Megasphaera hominis</name>
    <dbReference type="NCBI Taxonomy" id="159836"/>
    <lineage>
        <taxon>Bacteria</taxon>
        <taxon>Bacillati</taxon>
        <taxon>Bacillota</taxon>
        <taxon>Negativicutes</taxon>
        <taxon>Veillonellales</taxon>
        <taxon>Veillonellaceae</taxon>
        <taxon>Megasphaera</taxon>
    </lineage>
</organism>
<dbReference type="Proteomes" id="UP000606870">
    <property type="component" value="Unassembled WGS sequence"/>
</dbReference>
<comment type="catalytic activity">
    <reaction evidence="5">
        <text>biotin + L-lysyl-[protein] + ATP = N(6)-biotinyl-L-lysyl-[protein] + AMP + diphosphate + H(+)</text>
        <dbReference type="Rhea" id="RHEA:11756"/>
        <dbReference type="Rhea" id="RHEA-COMP:9752"/>
        <dbReference type="Rhea" id="RHEA-COMP:10505"/>
        <dbReference type="ChEBI" id="CHEBI:15378"/>
        <dbReference type="ChEBI" id="CHEBI:29969"/>
        <dbReference type="ChEBI" id="CHEBI:30616"/>
        <dbReference type="ChEBI" id="CHEBI:33019"/>
        <dbReference type="ChEBI" id="CHEBI:57586"/>
        <dbReference type="ChEBI" id="CHEBI:83144"/>
        <dbReference type="ChEBI" id="CHEBI:456215"/>
        <dbReference type="EC" id="6.3.4.15"/>
    </reaction>
</comment>
<keyword evidence="1 5" id="KW-0436">Ligase</keyword>
<dbReference type="Gene3D" id="2.30.30.100">
    <property type="match status" value="1"/>
</dbReference>
<dbReference type="InterPro" id="IPR004143">
    <property type="entry name" value="BPL_LPL_catalytic"/>
</dbReference>
<evidence type="ECO:0000259" key="6">
    <source>
        <dbReference type="PROSITE" id="PS51733"/>
    </source>
</evidence>
<dbReference type="PROSITE" id="PS51733">
    <property type="entry name" value="BPL_LPL_CATALYTIC"/>
    <property type="match status" value="1"/>
</dbReference>
<reference evidence="7 8" key="1">
    <citation type="submission" date="2020-08" db="EMBL/GenBank/DDBJ databases">
        <authorList>
            <person name="Liu C."/>
            <person name="Sun Q."/>
        </authorList>
    </citation>
    <scope>NUCLEOTIDE SEQUENCE [LARGE SCALE GENOMIC DNA]</scope>
    <source>
        <strain evidence="7 8">NSJ-59</strain>
    </source>
</reference>
<dbReference type="PANTHER" id="PTHR12835">
    <property type="entry name" value="BIOTIN PROTEIN LIGASE"/>
    <property type="match status" value="1"/>
</dbReference>
<dbReference type="Gene3D" id="1.10.10.10">
    <property type="entry name" value="Winged helix-like DNA-binding domain superfamily/Winged helix DNA-binding domain"/>
    <property type="match status" value="1"/>
</dbReference>
<keyword evidence="8" id="KW-1185">Reference proteome</keyword>
<proteinExistence type="inferred from homology"/>
<dbReference type="InterPro" id="IPR045864">
    <property type="entry name" value="aa-tRNA-synth_II/BPL/LPL"/>
</dbReference>
<evidence type="ECO:0000256" key="3">
    <source>
        <dbReference type="ARBA" id="ARBA00022840"/>
    </source>
</evidence>
<dbReference type="HAMAP" id="MF_00978">
    <property type="entry name" value="Bifunct_BirA"/>
    <property type="match status" value="1"/>
</dbReference>
<feature type="binding site" evidence="5">
    <location>
        <position position="184"/>
    </location>
    <ligand>
        <name>biotin</name>
        <dbReference type="ChEBI" id="CHEBI:57586"/>
    </ligand>
</feature>
<evidence type="ECO:0000313" key="8">
    <source>
        <dbReference type="Proteomes" id="UP000606870"/>
    </source>
</evidence>
<dbReference type="PANTHER" id="PTHR12835:SF5">
    <property type="entry name" value="BIOTIN--PROTEIN LIGASE"/>
    <property type="match status" value="1"/>
</dbReference>
<keyword evidence="5" id="KW-0678">Repressor</keyword>
<keyword evidence="5" id="KW-0238">DNA-binding</keyword>
<dbReference type="Pfam" id="PF02237">
    <property type="entry name" value="BPL_C"/>
    <property type="match status" value="1"/>
</dbReference>
<dbReference type="SUPFAM" id="SSF55681">
    <property type="entry name" value="Class II aaRS and biotin synthetases"/>
    <property type="match status" value="1"/>
</dbReference>
<keyword evidence="4 5" id="KW-0092">Biotin</keyword>
<evidence type="ECO:0000256" key="4">
    <source>
        <dbReference type="ARBA" id="ARBA00023267"/>
    </source>
</evidence>
<evidence type="ECO:0000256" key="1">
    <source>
        <dbReference type="ARBA" id="ARBA00022598"/>
    </source>
</evidence>
<comment type="caution">
    <text evidence="7">The sequence shown here is derived from an EMBL/GenBank/DDBJ whole genome shotgun (WGS) entry which is preliminary data.</text>
</comment>
<feature type="DNA-binding region" description="H-T-H motif" evidence="5">
    <location>
        <begin position="19"/>
        <end position="38"/>
    </location>
</feature>
<keyword evidence="2 5" id="KW-0547">Nucleotide-binding</keyword>
<dbReference type="Pfam" id="PF08279">
    <property type="entry name" value="HTH_11"/>
    <property type="match status" value="1"/>
</dbReference>
<dbReference type="CDD" id="cd16442">
    <property type="entry name" value="BPL"/>
    <property type="match status" value="1"/>
</dbReference>
<dbReference type="InterPro" id="IPR004408">
    <property type="entry name" value="Biotin_CoA_COase_ligase"/>
</dbReference>
<dbReference type="InterPro" id="IPR008988">
    <property type="entry name" value="Transcriptional_repressor_C"/>
</dbReference>
<dbReference type="NCBIfam" id="TIGR00121">
    <property type="entry name" value="birA_ligase"/>
    <property type="match status" value="1"/>
</dbReference>
<dbReference type="SUPFAM" id="SSF50037">
    <property type="entry name" value="C-terminal domain of transcriptional repressors"/>
    <property type="match status" value="1"/>
</dbReference>
<gene>
    <name evidence="5" type="primary">birA</name>
    <name evidence="7" type="ORF">H8J70_10050</name>
</gene>